<reference evidence="5" key="2">
    <citation type="submission" date="2022-11" db="EMBL/GenBank/DDBJ databases">
        <title>Streptococcus macedonicus and Acinetobacter baumannii: co-inhabitants of the cheese production environment.</title>
        <authorList>
            <person name="Johnson J."/>
            <person name="Curtin C."/>
            <person name="Waite-Cusic J."/>
        </authorList>
    </citation>
    <scope>NUCLEOTIDE SEQUENCE [LARGE SCALE GENOMIC DNA]</scope>
    <source>
        <strain evidence="5">E28</strain>
    </source>
</reference>
<accession>A0AA47INK7</accession>
<dbReference type="RefSeq" id="WP_230937521.1">
    <property type="nucleotide sequence ID" value="NZ_CP113440.1"/>
</dbReference>
<dbReference type="Proteomes" id="UP001156410">
    <property type="component" value="Chromosome"/>
</dbReference>
<evidence type="ECO:0000313" key="4">
    <source>
        <dbReference type="Proteomes" id="UP001156410"/>
    </source>
</evidence>
<reference evidence="5" key="4">
    <citation type="submission" date="2023-07" db="EMBL/GenBank/DDBJ databases">
        <title>Streptococcus macedonicus and Acinetobacter baumannii: co-inhabitants of the cheese production environment.</title>
        <authorList>
            <person name="Johnson J."/>
            <person name="Curtin C."/>
            <person name="Waite-Cusic J."/>
        </authorList>
    </citation>
    <scope>NUCLEOTIDE SEQUENCE [LARGE SCALE GENOMIC DNA]</scope>
    <source>
        <strain evidence="5">E28</strain>
    </source>
</reference>
<reference evidence="3" key="3">
    <citation type="submission" date="2022-11" db="EMBL/GenBank/DDBJ databases">
        <authorList>
            <person name="Johnson J.D."/>
        </authorList>
    </citation>
    <scope>NUCLEOTIDE SEQUENCE</scope>
    <source>
        <strain evidence="2">E28</strain>
        <strain evidence="3">E37</strain>
    </source>
</reference>
<dbReference type="EMBL" id="CP113440">
    <property type="protein sequence ID" value="WAK64165.1"/>
    <property type="molecule type" value="Genomic_DNA"/>
</dbReference>
<dbReference type="Proteomes" id="UP001209889">
    <property type="component" value="Unassembled WGS sequence"/>
</dbReference>
<evidence type="ECO:0000256" key="1">
    <source>
        <dbReference type="SAM" id="MobiDB-lite"/>
    </source>
</evidence>
<reference evidence="3" key="1">
    <citation type="submission" date="2022-11" db="EMBL/GenBank/DDBJ databases">
        <title>Streptococcus macedonicus and Acinetobacter baumannii: co-inhabitants of the cheese production environment.</title>
        <authorList>
            <person name="Johnson J."/>
        </authorList>
    </citation>
    <scope>NUCLEOTIDE SEQUENCE</scope>
    <source>
        <strain evidence="3">E37</strain>
    </source>
</reference>
<keyword evidence="5" id="KW-1185">Reference proteome</keyword>
<evidence type="ECO:0000313" key="5">
    <source>
        <dbReference type="Proteomes" id="UP001209889"/>
    </source>
</evidence>
<evidence type="ECO:0000313" key="2">
    <source>
        <dbReference type="EMBL" id="MCW8677207.1"/>
    </source>
</evidence>
<feature type="compositionally biased region" description="Polar residues" evidence="1">
    <location>
        <begin position="41"/>
        <end position="60"/>
    </location>
</feature>
<protein>
    <submittedName>
        <fullName evidence="3">Uncharacterized protein</fullName>
    </submittedName>
</protein>
<proteinExistence type="predicted"/>
<name>A0AA47INK7_STRMC</name>
<dbReference type="AlphaFoldDB" id="A0AA47INK7"/>
<gene>
    <name evidence="3" type="ORF">OQG81_04870</name>
    <name evidence="2" type="ORF">OQH01_01280</name>
</gene>
<sequence>MKNEATINFLGTCLENFVKYVGLVNGLNAPNEEILKPAGANESTPVSTDANSGPSASWNASAAPVVKPITSN</sequence>
<dbReference type="EMBL" id="JAPHJC010000003">
    <property type="protein sequence ID" value="MCW8677207.1"/>
    <property type="molecule type" value="Genomic_DNA"/>
</dbReference>
<reference evidence="2" key="5">
    <citation type="submission" date="2024-05" db="EMBL/GenBank/DDBJ databases">
        <title>Streptococcus macedonicus and Acinetobacter baumannii: co-inhabitants of the cheese production environment.</title>
        <authorList>
            <person name="Johnson J."/>
            <person name="Curtin C."/>
            <person name="Waite-Cusic J."/>
        </authorList>
    </citation>
    <scope>NUCLEOTIDE SEQUENCE</scope>
    <source>
        <strain evidence="2">E28</strain>
    </source>
</reference>
<evidence type="ECO:0000313" key="3">
    <source>
        <dbReference type="EMBL" id="WAK64165.1"/>
    </source>
</evidence>
<organism evidence="3 4">
    <name type="scientific">Streptococcus macedonicus</name>
    <name type="common">Streptococcus gallolyticus macedonicus</name>
    <dbReference type="NCBI Taxonomy" id="59310"/>
    <lineage>
        <taxon>Bacteria</taxon>
        <taxon>Bacillati</taxon>
        <taxon>Bacillota</taxon>
        <taxon>Bacilli</taxon>
        <taxon>Lactobacillales</taxon>
        <taxon>Streptococcaceae</taxon>
        <taxon>Streptococcus</taxon>
    </lineage>
</organism>
<feature type="region of interest" description="Disordered" evidence="1">
    <location>
        <begin position="38"/>
        <end position="72"/>
    </location>
</feature>